<gene>
    <name evidence="2" type="ORF">FNT36_06890</name>
</gene>
<feature type="signal peptide" evidence="1">
    <location>
        <begin position="1"/>
        <end position="16"/>
    </location>
</feature>
<dbReference type="RefSeq" id="WP_144845804.1">
    <property type="nucleotide sequence ID" value="NZ_VMRJ01000002.1"/>
</dbReference>
<accession>A0A558BXF5</accession>
<feature type="chain" id="PRO_5035161551" description="DUF4249 family protein" evidence="1">
    <location>
        <begin position="17"/>
        <end position="321"/>
    </location>
</feature>
<name>A0A558BXF5_9BACT</name>
<comment type="caution">
    <text evidence="2">The sequence shown here is derived from an EMBL/GenBank/DDBJ whole genome shotgun (WGS) entry which is preliminary data.</text>
</comment>
<evidence type="ECO:0008006" key="4">
    <source>
        <dbReference type="Google" id="ProtNLM"/>
    </source>
</evidence>
<protein>
    <recommendedName>
        <fullName evidence="4">DUF4249 family protein</fullName>
    </recommendedName>
</protein>
<evidence type="ECO:0000256" key="1">
    <source>
        <dbReference type="SAM" id="SignalP"/>
    </source>
</evidence>
<keyword evidence="3" id="KW-1185">Reference proteome</keyword>
<proteinExistence type="predicted"/>
<evidence type="ECO:0000313" key="3">
    <source>
        <dbReference type="Proteomes" id="UP000317624"/>
    </source>
</evidence>
<dbReference type="EMBL" id="VMRJ01000002">
    <property type="protein sequence ID" value="TVT41181.1"/>
    <property type="molecule type" value="Genomic_DNA"/>
</dbReference>
<evidence type="ECO:0000313" key="2">
    <source>
        <dbReference type="EMBL" id="TVT41181.1"/>
    </source>
</evidence>
<dbReference type="AlphaFoldDB" id="A0A558BXF5"/>
<sequence length="321" mass="34021">MNRLFLLLGLAGLLLAAGCRKDDLVECAPTPTSNLSLSEFTQRNGAPVQSFNITLSPGGAPQVITTTGRATLTFPADGFLLPTGAAATGSAQVRVREIYSVPDMILSNMPTQTTGDRRVLISGGEFSIQVWQNGTRLRLASGFRVVVASPLPAGASAGQQLLWQQLATPVPDSAGWALPAQAGNDSIRLGGIQPTFYTPIPLDSVSWWNIDRLWSLYQSAPIRTIAVQVPAIPAASTGSTQVFIRVTSLNGLARLYPSRTVKTNWIAQLPTGANMVAAVLQSVNGQLYFGSQPLTTQNGLVVTPTLTAVSEADAVRLIRQL</sequence>
<dbReference type="Proteomes" id="UP000317624">
    <property type="component" value="Unassembled WGS sequence"/>
</dbReference>
<organism evidence="2 3">
    <name type="scientific">Hymenobacter setariae</name>
    <dbReference type="NCBI Taxonomy" id="2594794"/>
    <lineage>
        <taxon>Bacteria</taxon>
        <taxon>Pseudomonadati</taxon>
        <taxon>Bacteroidota</taxon>
        <taxon>Cytophagia</taxon>
        <taxon>Cytophagales</taxon>
        <taxon>Hymenobacteraceae</taxon>
        <taxon>Hymenobacter</taxon>
    </lineage>
</organism>
<keyword evidence="1" id="KW-0732">Signal</keyword>
<reference evidence="2 3" key="1">
    <citation type="submission" date="2019-07" db="EMBL/GenBank/DDBJ databases">
        <title>Hymenobacter sp. straun FUR1 Genome sequencing and assembly.</title>
        <authorList>
            <person name="Chhetri G."/>
        </authorList>
    </citation>
    <scope>NUCLEOTIDE SEQUENCE [LARGE SCALE GENOMIC DNA]</scope>
    <source>
        <strain evidence="2 3">Fur1</strain>
    </source>
</reference>
<dbReference type="OrthoDB" id="1488726at2"/>
<dbReference type="PROSITE" id="PS51257">
    <property type="entry name" value="PROKAR_LIPOPROTEIN"/>
    <property type="match status" value="1"/>
</dbReference>